<evidence type="ECO:0000256" key="1">
    <source>
        <dbReference type="SAM" id="Phobius"/>
    </source>
</evidence>
<keyword evidence="1" id="KW-1133">Transmembrane helix</keyword>
<keyword evidence="1" id="KW-0472">Membrane</keyword>
<evidence type="ECO:0000313" key="2">
    <source>
        <dbReference type="EMBL" id="MBD8062561.1"/>
    </source>
</evidence>
<evidence type="ECO:0000313" key="3">
    <source>
        <dbReference type="Proteomes" id="UP000661894"/>
    </source>
</evidence>
<feature type="transmembrane region" description="Helical" evidence="1">
    <location>
        <begin position="36"/>
        <end position="55"/>
    </location>
</feature>
<protein>
    <submittedName>
        <fullName evidence="2">DUF4307 domain-containing protein</fullName>
    </submittedName>
</protein>
<keyword evidence="3" id="KW-1185">Reference proteome</keyword>
<name>A0ABR8Z2K2_9MICO</name>
<dbReference type="EMBL" id="JACSPO010000004">
    <property type="protein sequence ID" value="MBD8062561.1"/>
    <property type="molecule type" value="Genomic_DNA"/>
</dbReference>
<keyword evidence="1" id="KW-0812">Transmembrane</keyword>
<accession>A0ABR8Z2K2</accession>
<dbReference type="InterPro" id="IPR025443">
    <property type="entry name" value="DUF4307"/>
</dbReference>
<reference evidence="2 3" key="1">
    <citation type="submission" date="2020-08" db="EMBL/GenBank/DDBJ databases">
        <title>A Genomic Blueprint of the Chicken Gut Microbiome.</title>
        <authorList>
            <person name="Gilroy R."/>
            <person name="Ravi A."/>
            <person name="Getino M."/>
            <person name="Pursley I."/>
            <person name="Horton D.L."/>
            <person name="Alikhan N.-F."/>
            <person name="Baker D."/>
            <person name="Gharbi K."/>
            <person name="Hall N."/>
            <person name="Watson M."/>
            <person name="Adriaenssens E.M."/>
            <person name="Foster-Nyarko E."/>
            <person name="Jarju S."/>
            <person name="Secka A."/>
            <person name="Antonio M."/>
            <person name="Oren A."/>
            <person name="Chaudhuri R."/>
            <person name="La Ragione R.M."/>
            <person name="Hildebrand F."/>
            <person name="Pallen M.J."/>
        </authorList>
    </citation>
    <scope>NUCLEOTIDE SEQUENCE [LARGE SCALE GENOMIC DNA]</scope>
    <source>
        <strain evidence="2 3">Sa1BUA1</strain>
    </source>
</reference>
<dbReference type="Pfam" id="PF14155">
    <property type="entry name" value="DUF4307"/>
    <property type="match status" value="1"/>
</dbReference>
<gene>
    <name evidence="2" type="ORF">H9624_09520</name>
</gene>
<organism evidence="2 3">
    <name type="scientific">Oceanitalea stevensii</name>
    <dbReference type="NCBI Taxonomy" id="2763072"/>
    <lineage>
        <taxon>Bacteria</taxon>
        <taxon>Bacillati</taxon>
        <taxon>Actinomycetota</taxon>
        <taxon>Actinomycetes</taxon>
        <taxon>Micrococcales</taxon>
        <taxon>Bogoriellaceae</taxon>
        <taxon>Georgenia</taxon>
    </lineage>
</organism>
<proteinExistence type="predicted"/>
<comment type="caution">
    <text evidence="2">The sequence shown here is derived from an EMBL/GenBank/DDBJ whole genome shotgun (WGS) entry which is preliminary data.</text>
</comment>
<dbReference type="Proteomes" id="UP000661894">
    <property type="component" value="Unassembled WGS sequence"/>
</dbReference>
<sequence>MDDNGRVSTPDDEQRAALEERYGAAPDAATRRRRRLVLAVLAVLAVVAFVVLAVVSTDEAVRTEDAAFTVVDDSAVEVTFVAHMDPGTTAECTVLALNGSFAQVGVARVPVGPAQERTTLVTARVATTEPATGARVSGCRETGS</sequence>